<dbReference type="InterPro" id="IPR008414">
    <property type="entry name" value="HBL"/>
</dbReference>
<feature type="coiled-coil region" evidence="1">
    <location>
        <begin position="312"/>
        <end position="339"/>
    </location>
</feature>
<evidence type="ECO:0000256" key="3">
    <source>
        <dbReference type="SAM" id="SignalP"/>
    </source>
</evidence>
<dbReference type="RefSeq" id="WP_000744919.1">
    <property type="nucleotide sequence ID" value="NC_018500.1"/>
</dbReference>
<dbReference type="SUPFAM" id="SSF58100">
    <property type="entry name" value="Bacterial hemolysins"/>
    <property type="match status" value="1"/>
</dbReference>
<dbReference type="KEGG" id="bti:BTG_10910"/>
<dbReference type="Proteomes" id="UP000005259">
    <property type="component" value="Chromosome"/>
</dbReference>
<dbReference type="GO" id="GO:0016020">
    <property type="term" value="C:membrane"/>
    <property type="evidence" value="ECO:0007669"/>
    <property type="project" value="InterPro"/>
</dbReference>
<keyword evidence="3" id="KW-0732">Signal</keyword>
<evidence type="ECO:0000313" key="4">
    <source>
        <dbReference type="EMBL" id="AFQ15646.1"/>
    </source>
</evidence>
<feature type="signal peptide" evidence="3">
    <location>
        <begin position="1"/>
        <end position="30"/>
    </location>
</feature>
<gene>
    <name evidence="4" type="ORF">BTG_10910</name>
</gene>
<dbReference type="Gene3D" id="1.20.1170.10">
    <property type="match status" value="1"/>
</dbReference>
<keyword evidence="2" id="KW-0472">Membrane</keyword>
<evidence type="ECO:0000313" key="5">
    <source>
        <dbReference type="Proteomes" id="UP000005259"/>
    </source>
</evidence>
<evidence type="ECO:0000256" key="1">
    <source>
        <dbReference type="SAM" id="Coils"/>
    </source>
</evidence>
<reference evidence="4 5" key="1">
    <citation type="submission" date="2012-08" db="EMBL/GenBank/DDBJ databases">
        <authorList>
            <person name="Doggett N."/>
            <person name="Teshima H."/>
            <person name="Bruce D."/>
            <person name="Detter J.C."/>
            <person name="Johnson S.L."/>
            <person name="Han C."/>
        </authorList>
    </citation>
    <scope>NUCLEOTIDE SEQUENCE [LARGE SCALE GENOMIC DNA]</scope>
    <source>
        <strain evidence="4 5">HD-771</strain>
    </source>
</reference>
<keyword evidence="2" id="KW-0812">Transmembrane</keyword>
<dbReference type="InterPro" id="IPR052785">
    <property type="entry name" value="Enterotoxin_cmpnt"/>
</dbReference>
<proteinExistence type="predicted"/>
<dbReference type="PANTHER" id="PTHR38443:SF2">
    <property type="entry name" value="NON-HEMOLYTIC ENTEROTOXIN LYTIC COMPONENT L1"/>
    <property type="match status" value="1"/>
</dbReference>
<dbReference type="EMBL" id="CP003752">
    <property type="protein sequence ID" value="AFQ15646.1"/>
    <property type="molecule type" value="Genomic_DNA"/>
</dbReference>
<name>A0A9W3J7P1_BACTU</name>
<feature type="chain" id="PRO_5040992315" evidence="3">
    <location>
        <begin position="31"/>
        <end position="400"/>
    </location>
</feature>
<dbReference type="Pfam" id="PF05791">
    <property type="entry name" value="Bacillus_HBL"/>
    <property type="match status" value="1"/>
</dbReference>
<feature type="transmembrane region" description="Helical" evidence="2">
    <location>
        <begin position="232"/>
        <end position="254"/>
    </location>
</feature>
<keyword evidence="1" id="KW-0175">Coiled coil</keyword>
<evidence type="ECO:0000256" key="2">
    <source>
        <dbReference type="SAM" id="Phobius"/>
    </source>
</evidence>
<dbReference type="PANTHER" id="PTHR38443">
    <property type="match status" value="1"/>
</dbReference>
<dbReference type="CDD" id="cd22653">
    <property type="entry name" value="ClyA_HblB-like"/>
    <property type="match status" value="1"/>
</dbReference>
<keyword evidence="2" id="KW-1133">Transmembrane helix</keyword>
<accession>A0A9W3J7P1</accession>
<protein>
    <submittedName>
        <fullName evidence="4">Hemolytic enterotoxin</fullName>
    </submittedName>
</protein>
<sequence length="400" mass="43184">MKKQSLKVMASSVVLTSLMATSILPSYTFAAEKNNQVTILNEISKKDLEQIMGPGNLEKAIKQAKGNVLTLDIYANTLQKQPTASFSAASSVNEQLNKSVVEQQNIARKNAAEWLDVLKPNMIQINEDILNYARNIEGFSGTMKKAITDKNVDKFTKGIELLLKKSTTHKQRVDELITSLNQYRTKISTDTQNLKESTLTINTSVAGDNAEITALKSQLDAYNTAMNNATTAIVLGSSGLVIGVVFMVTGVIMLSSGAGLAIGLPVLGTGGLVTAGGITGTVIGSKQMDDIRINIKDNTMKLASLTQEVAGLNVVNSQIQNFTKNIDQAINALQNLSNGWGDVSAKYKSLLENIKDSKDLGIDGEEFTSDSIDIITKTWQDLATQAGNIYVDTKEDKLKL</sequence>
<organism evidence="4 5">
    <name type="scientific">Bacillus thuringiensis HD-771</name>
    <dbReference type="NCBI Taxonomy" id="1218175"/>
    <lineage>
        <taxon>Bacteria</taxon>
        <taxon>Bacillati</taxon>
        <taxon>Bacillota</taxon>
        <taxon>Bacilli</taxon>
        <taxon>Bacillales</taxon>
        <taxon>Bacillaceae</taxon>
        <taxon>Bacillus</taxon>
        <taxon>Bacillus cereus group</taxon>
    </lineage>
</organism>
<dbReference type="AlphaFoldDB" id="A0A9W3J7P1"/>